<sequence length="254" mass="27956">MDITTKTYYGETFLTPGQISNTTLAAYDKSVTIYTTGADIVATSLVPDCMFNLTYKLQGPNLYQGAAGNYIWAGGPAFAFDNPESYVTGNITVGGKVINVVPEKSVAWIDWQWGNTYAADGWTGFIFLLSNGVKIITMTTKPSPKYLPVSISTLVFPDGHHEVHALDTDFHPWDPWVDPYTNITYYNNYLVNIPSRGIFLHSHLPVEGGQTTVRSDPTRLNSVADSYSTFEGVFDGVPVTGFGITERKENLPQS</sequence>
<keyword evidence="2" id="KW-1185">Reference proteome</keyword>
<accession>A0A8E2DZY4</accession>
<protein>
    <submittedName>
        <fullName evidence="1">Uncharacterized protein</fullName>
    </submittedName>
</protein>
<dbReference type="InterPro" id="IPR053112">
    <property type="entry name" value="Fungal_Dehydratase/Hydratase"/>
</dbReference>
<name>A0A8E2DZY4_9PEZI</name>
<dbReference type="PANTHER" id="PTHR40617:SF1">
    <property type="entry name" value="ATTH DOMAIN-CONTAINING PROTEIN-RELATED"/>
    <property type="match status" value="1"/>
</dbReference>
<evidence type="ECO:0000313" key="2">
    <source>
        <dbReference type="Proteomes" id="UP000250266"/>
    </source>
</evidence>
<dbReference type="AlphaFoldDB" id="A0A8E2DZY4"/>
<dbReference type="OrthoDB" id="5295747at2759"/>
<dbReference type="SUPFAM" id="SSF159245">
    <property type="entry name" value="AttH-like"/>
    <property type="match status" value="1"/>
</dbReference>
<proteinExistence type="predicted"/>
<organism evidence="1 2">
    <name type="scientific">Lepidopterella palustris CBS 459.81</name>
    <dbReference type="NCBI Taxonomy" id="1314670"/>
    <lineage>
        <taxon>Eukaryota</taxon>
        <taxon>Fungi</taxon>
        <taxon>Dikarya</taxon>
        <taxon>Ascomycota</taxon>
        <taxon>Pezizomycotina</taxon>
        <taxon>Dothideomycetes</taxon>
        <taxon>Pleosporomycetidae</taxon>
        <taxon>Mytilinidiales</taxon>
        <taxon>Argynnaceae</taxon>
        <taxon>Lepidopterella</taxon>
    </lineage>
</organism>
<evidence type="ECO:0000313" key="1">
    <source>
        <dbReference type="EMBL" id="OCK74606.1"/>
    </source>
</evidence>
<reference evidence="1 2" key="1">
    <citation type="journal article" date="2016" name="Nat. Commun.">
        <title>Ectomycorrhizal ecology is imprinted in the genome of the dominant symbiotic fungus Cenococcum geophilum.</title>
        <authorList>
            <consortium name="DOE Joint Genome Institute"/>
            <person name="Peter M."/>
            <person name="Kohler A."/>
            <person name="Ohm R.A."/>
            <person name="Kuo A."/>
            <person name="Krutzmann J."/>
            <person name="Morin E."/>
            <person name="Arend M."/>
            <person name="Barry K.W."/>
            <person name="Binder M."/>
            <person name="Choi C."/>
            <person name="Clum A."/>
            <person name="Copeland A."/>
            <person name="Grisel N."/>
            <person name="Haridas S."/>
            <person name="Kipfer T."/>
            <person name="LaButti K."/>
            <person name="Lindquist E."/>
            <person name="Lipzen A."/>
            <person name="Maire R."/>
            <person name="Meier B."/>
            <person name="Mihaltcheva S."/>
            <person name="Molinier V."/>
            <person name="Murat C."/>
            <person name="Poggeler S."/>
            <person name="Quandt C.A."/>
            <person name="Sperisen C."/>
            <person name="Tritt A."/>
            <person name="Tisserant E."/>
            <person name="Crous P.W."/>
            <person name="Henrissat B."/>
            <person name="Nehls U."/>
            <person name="Egli S."/>
            <person name="Spatafora J.W."/>
            <person name="Grigoriev I.V."/>
            <person name="Martin F.M."/>
        </authorList>
    </citation>
    <scope>NUCLEOTIDE SEQUENCE [LARGE SCALE GENOMIC DNA]</scope>
    <source>
        <strain evidence="1 2">CBS 459.81</strain>
    </source>
</reference>
<gene>
    <name evidence="1" type="ORF">K432DRAFT_409722</name>
</gene>
<dbReference type="Proteomes" id="UP000250266">
    <property type="component" value="Unassembled WGS sequence"/>
</dbReference>
<dbReference type="EMBL" id="KV745446">
    <property type="protein sequence ID" value="OCK74606.1"/>
    <property type="molecule type" value="Genomic_DNA"/>
</dbReference>
<dbReference type="PANTHER" id="PTHR40617">
    <property type="entry name" value="TERPENE CYCLASE ASQC"/>
    <property type="match status" value="1"/>
</dbReference>